<keyword evidence="1" id="KW-0812">Transmembrane</keyword>
<sequence>MLTFLLWGIPLGIVSGIIGIGGGVILIPAMVYMGLKMTGVFTFLGLPL</sequence>
<accession>A0A9X9S295</accession>
<dbReference type="KEGG" id="mou:OU421_08660"/>
<evidence type="ECO:0000313" key="2">
    <source>
        <dbReference type="EMBL" id="WAI00498.1"/>
    </source>
</evidence>
<reference evidence="2" key="1">
    <citation type="submission" date="2022-11" db="EMBL/GenBank/DDBJ databases">
        <title>Complete genome sequence of Methanogenium organophilum DSM 3596.</title>
        <authorList>
            <person name="Chen S.-C."/>
            <person name="Lai S.-J."/>
            <person name="You Y.-T."/>
        </authorList>
    </citation>
    <scope>NUCLEOTIDE SEQUENCE</scope>
    <source>
        <strain evidence="2">DSM 3596</strain>
    </source>
</reference>
<keyword evidence="3" id="KW-1185">Reference proteome</keyword>
<feature type="transmembrane region" description="Helical" evidence="1">
    <location>
        <begin position="6"/>
        <end position="27"/>
    </location>
</feature>
<proteinExistence type="predicted"/>
<keyword evidence="1" id="KW-1133">Transmembrane helix</keyword>
<name>A0A9X9S295_METOG</name>
<dbReference type="RefSeq" id="WP_268185697.1">
    <property type="nucleotide sequence ID" value="NZ_CP113361.1"/>
</dbReference>
<dbReference type="AlphaFoldDB" id="A0A9X9S295"/>
<evidence type="ECO:0000256" key="1">
    <source>
        <dbReference type="SAM" id="Phobius"/>
    </source>
</evidence>
<dbReference type="EMBL" id="CP113361">
    <property type="protein sequence ID" value="WAI00498.1"/>
    <property type="molecule type" value="Genomic_DNA"/>
</dbReference>
<keyword evidence="1" id="KW-0472">Membrane</keyword>
<organism evidence="2 3">
    <name type="scientific">Methanogenium organophilum</name>
    <dbReference type="NCBI Taxonomy" id="2199"/>
    <lineage>
        <taxon>Archaea</taxon>
        <taxon>Methanobacteriati</taxon>
        <taxon>Methanobacteriota</taxon>
        <taxon>Stenosarchaea group</taxon>
        <taxon>Methanomicrobia</taxon>
        <taxon>Methanomicrobiales</taxon>
        <taxon>Methanomicrobiaceae</taxon>
        <taxon>Methanogenium</taxon>
    </lineage>
</organism>
<evidence type="ECO:0000313" key="3">
    <source>
        <dbReference type="Proteomes" id="UP001163096"/>
    </source>
</evidence>
<dbReference type="GeneID" id="76835168"/>
<protein>
    <submittedName>
        <fullName evidence="2">Uncharacterized protein</fullName>
    </submittedName>
</protein>
<dbReference type="Proteomes" id="UP001163096">
    <property type="component" value="Chromosome"/>
</dbReference>
<gene>
    <name evidence="2" type="ORF">OU421_08660</name>
</gene>